<dbReference type="GO" id="GO:0008324">
    <property type="term" value="F:monoatomic cation transmembrane transporter activity"/>
    <property type="evidence" value="ECO:0007669"/>
    <property type="project" value="InterPro"/>
</dbReference>
<accession>A0A143H8S4</accession>
<feature type="transmembrane region" description="Helical" evidence="1">
    <location>
        <begin position="6"/>
        <end position="26"/>
    </location>
</feature>
<gene>
    <name evidence="3" type="ORF">ATY39_01160</name>
</gene>
<reference evidence="4" key="2">
    <citation type="submission" date="2016-03" db="EMBL/GenBank/DDBJ databases">
        <authorList>
            <person name="Ploux O."/>
        </authorList>
    </citation>
    <scope>NUCLEOTIDE SEQUENCE [LARGE SCALE GENOMIC DNA]</scope>
    <source>
        <strain evidence="4">PP9</strain>
    </source>
</reference>
<dbReference type="PROSITE" id="PS51202">
    <property type="entry name" value="RCK_C"/>
    <property type="match status" value="1"/>
</dbReference>
<dbReference type="Proteomes" id="UP000076021">
    <property type="component" value="Chromosome"/>
</dbReference>
<dbReference type="SUPFAM" id="SSF116726">
    <property type="entry name" value="TrkA C-terminal domain-like"/>
    <property type="match status" value="1"/>
</dbReference>
<dbReference type="OrthoDB" id="369355at2"/>
<dbReference type="KEGG" id="rst:ATY39_01160"/>
<dbReference type="EMBL" id="CP014806">
    <property type="protein sequence ID" value="AMW98147.1"/>
    <property type="molecule type" value="Genomic_DNA"/>
</dbReference>
<keyword evidence="1" id="KW-0812">Transmembrane</keyword>
<feature type="domain" description="RCK C-terminal" evidence="2">
    <location>
        <begin position="136"/>
        <end position="221"/>
    </location>
</feature>
<evidence type="ECO:0000313" key="4">
    <source>
        <dbReference type="Proteomes" id="UP000076021"/>
    </source>
</evidence>
<dbReference type="GO" id="GO:0006813">
    <property type="term" value="P:potassium ion transport"/>
    <property type="evidence" value="ECO:0007669"/>
    <property type="project" value="InterPro"/>
</dbReference>
<feature type="transmembrane region" description="Helical" evidence="1">
    <location>
        <begin position="64"/>
        <end position="84"/>
    </location>
</feature>
<keyword evidence="1" id="KW-0472">Membrane</keyword>
<name>A0A143H8S4_9BACL</name>
<organism evidence="3 4">
    <name type="scientific">Rummeliibacillus stabekisii</name>
    <dbReference type="NCBI Taxonomy" id="241244"/>
    <lineage>
        <taxon>Bacteria</taxon>
        <taxon>Bacillati</taxon>
        <taxon>Bacillota</taxon>
        <taxon>Bacilli</taxon>
        <taxon>Bacillales</taxon>
        <taxon>Caryophanaceae</taxon>
        <taxon>Rummeliibacillus</taxon>
    </lineage>
</organism>
<keyword evidence="4" id="KW-1185">Reference proteome</keyword>
<evidence type="ECO:0000256" key="1">
    <source>
        <dbReference type="SAM" id="Phobius"/>
    </source>
</evidence>
<dbReference type="InterPro" id="IPR036721">
    <property type="entry name" value="RCK_C_sf"/>
</dbReference>
<dbReference type="AlphaFoldDB" id="A0A143H8S4"/>
<dbReference type="STRING" id="241244.ATY39_01160"/>
<protein>
    <recommendedName>
        <fullName evidence="2">RCK C-terminal domain-containing protein</fullName>
    </recommendedName>
</protein>
<dbReference type="Pfam" id="PF02080">
    <property type="entry name" value="TrkA_C"/>
    <property type="match status" value="1"/>
</dbReference>
<sequence length="225" mass="26124">MGYVFIMLYFVIIGFVIEISVMLFHFTGLKTKISRFQVISMLTATGFTTDESKIIIDHPIRRKIASFLILFGAFSLAVIISSISNILSDDLRLKELSIICGVLFAILAILKLPLTRKKLTRSFKRELENEFQIYERPVKDVLYLDSEDFVTEMDITEHSKLVGKRISDILDEEEDIRILFIKRGEVWIRKDLFSCTLNQGDQVLLYGNKKEIEEKFARELNQRTI</sequence>
<keyword evidence="1" id="KW-1133">Transmembrane helix</keyword>
<evidence type="ECO:0000259" key="2">
    <source>
        <dbReference type="PROSITE" id="PS51202"/>
    </source>
</evidence>
<dbReference type="RefSeq" id="WP_066784626.1">
    <property type="nucleotide sequence ID" value="NZ_CP014806.1"/>
</dbReference>
<reference evidence="3 4" key="1">
    <citation type="journal article" date="2016" name="Genome Announc.">
        <title>Whole-Genome Sequence of Rummeliibacillus stabekisii Strain PP9 Isolated from Antarctic Soil.</title>
        <authorList>
            <person name="da Mota F.F."/>
            <person name="Vollu R.E."/>
            <person name="Jurelevicius D."/>
            <person name="Seldin L."/>
        </authorList>
    </citation>
    <scope>NUCLEOTIDE SEQUENCE [LARGE SCALE GENOMIC DNA]</scope>
    <source>
        <strain evidence="3 4">PP9</strain>
    </source>
</reference>
<feature type="transmembrane region" description="Helical" evidence="1">
    <location>
        <begin position="96"/>
        <end position="114"/>
    </location>
</feature>
<dbReference type="InterPro" id="IPR006037">
    <property type="entry name" value="RCK_C"/>
</dbReference>
<proteinExistence type="predicted"/>
<evidence type="ECO:0000313" key="3">
    <source>
        <dbReference type="EMBL" id="AMW98147.1"/>
    </source>
</evidence>
<dbReference type="Gene3D" id="3.30.70.1450">
    <property type="entry name" value="Regulator of K+ conductance, C-terminal domain"/>
    <property type="match status" value="1"/>
</dbReference>